<feature type="transmembrane region" description="Helical" evidence="8">
    <location>
        <begin position="405"/>
        <end position="427"/>
    </location>
</feature>
<comment type="subcellular location">
    <subcellularLocation>
        <location evidence="1">Cell inner membrane</location>
        <topology evidence="1">Multi-pass membrane protein</topology>
    </subcellularLocation>
</comment>
<evidence type="ECO:0000256" key="8">
    <source>
        <dbReference type="SAM" id="Phobius"/>
    </source>
</evidence>
<dbReference type="AlphaFoldDB" id="A0A076LQ82"/>
<keyword evidence="3" id="KW-1003">Cell membrane</keyword>
<dbReference type="RefSeq" id="WP_034163473.1">
    <property type="nucleotide sequence ID" value="NZ_CP006664.1"/>
</dbReference>
<feature type="transmembrane region" description="Helical" evidence="8">
    <location>
        <begin position="373"/>
        <end position="393"/>
    </location>
</feature>
<dbReference type="HOGENOM" id="CLU_026097_0_0_6"/>
<dbReference type="GO" id="GO:0055085">
    <property type="term" value="P:transmembrane transport"/>
    <property type="evidence" value="ECO:0007669"/>
    <property type="project" value="InterPro"/>
</dbReference>
<evidence type="ECO:0000256" key="2">
    <source>
        <dbReference type="ARBA" id="ARBA00022448"/>
    </source>
</evidence>
<evidence type="ECO:0000256" key="5">
    <source>
        <dbReference type="ARBA" id="ARBA00022692"/>
    </source>
</evidence>
<feature type="transmembrane region" description="Helical" evidence="8">
    <location>
        <begin position="56"/>
        <end position="78"/>
    </location>
</feature>
<dbReference type="GeneID" id="33941111"/>
<feature type="transmembrane region" description="Helical" evidence="8">
    <location>
        <begin position="136"/>
        <end position="161"/>
    </location>
</feature>
<keyword evidence="4" id="KW-0997">Cell inner membrane</keyword>
<dbReference type="PANTHER" id="PTHR30183">
    <property type="entry name" value="MOLYBDENUM TRANSPORT SYSTEM PERMEASE PROTEIN MODB"/>
    <property type="match status" value="1"/>
</dbReference>
<evidence type="ECO:0000313" key="11">
    <source>
        <dbReference type="Proteomes" id="UP000028681"/>
    </source>
</evidence>
<feature type="transmembrane region" description="Helical" evidence="8">
    <location>
        <begin position="90"/>
        <end position="116"/>
    </location>
</feature>
<accession>A0A076LQ82</accession>
<dbReference type="EMBL" id="CP006664">
    <property type="protein sequence ID" value="AIJ10131.1"/>
    <property type="molecule type" value="Genomic_DNA"/>
</dbReference>
<dbReference type="SUPFAM" id="SSF161098">
    <property type="entry name" value="MetI-like"/>
    <property type="match status" value="2"/>
</dbReference>
<feature type="transmembrane region" description="Helical" evidence="8">
    <location>
        <begin position="504"/>
        <end position="526"/>
    </location>
</feature>
<evidence type="ECO:0000256" key="3">
    <source>
        <dbReference type="ARBA" id="ARBA00022475"/>
    </source>
</evidence>
<protein>
    <recommendedName>
        <fullName evidence="9">ABC transmembrane type-1 domain-containing protein</fullName>
    </recommendedName>
</protein>
<evidence type="ECO:0000259" key="9">
    <source>
        <dbReference type="PROSITE" id="PS50928"/>
    </source>
</evidence>
<feature type="transmembrane region" description="Helical" evidence="8">
    <location>
        <begin position="237"/>
        <end position="262"/>
    </location>
</feature>
<feature type="domain" description="ABC transmembrane type-1" evidence="9">
    <location>
        <begin position="339"/>
        <end position="523"/>
    </location>
</feature>
<feature type="transmembrane region" description="Helical" evidence="8">
    <location>
        <begin position="195"/>
        <end position="217"/>
    </location>
</feature>
<dbReference type="PANTHER" id="PTHR30183:SF6">
    <property type="entry name" value="INNER MEMBRANE ABC TRANSPORTER PERMEASE PROTEIN YNJC"/>
    <property type="match status" value="1"/>
</dbReference>
<dbReference type="Proteomes" id="UP000028681">
    <property type="component" value="Chromosome"/>
</dbReference>
<dbReference type="Gene3D" id="1.10.3720.10">
    <property type="entry name" value="MetI-like"/>
    <property type="match status" value="2"/>
</dbReference>
<evidence type="ECO:0000256" key="1">
    <source>
        <dbReference type="ARBA" id="ARBA00004429"/>
    </source>
</evidence>
<sequence length="540" mass="59105">MSRLVLFPALVLLSGALPLAAMVPATLLPLTGQDAGQALQRLLQWPALGHSLGLSLWIALGASAGALLLALALAGFTLRRQRQHALAPALLLAAPHIALATGLLMLLAPTGLLWRLMAPLFGWQQPPDLPLPNDPYGLSLSLLLLLKETPFFYLLTLNLAARCAAPRQLRIGAALGYPPAQGWWRIVVPQLLPGLRLPMFCVLAFALSALDLAQLLGPQRPLLFAQLLWQWIADGGQTALAALGALLLMLLNALALLLWYGIERLWVAVGRRPPRRRVALGGSAAYAAFWPLALALTAAAYLMLVLISLAQRWPFAQRWPQQWRYDSWLYSLSDWSAPLWHTLCIALAVNLLALILALGTLEWYALRRRAPGAWLLLPLLLPQMGLIFGLQYFAARSQLLGSYPLVIYGQLLFVTPYYLLTLSGAWLRFDTRQIRVALALGKTPWQAFYRIKLPQMLPALRLTVAFGIAVSVGMYLPTLGLGAGRLPTLATETVAYASGIDRRLAAIGALWQTLLPLPAFLLALWLPRRGIRGATSHDHP</sequence>
<dbReference type="InterPro" id="IPR035906">
    <property type="entry name" value="MetI-like_sf"/>
</dbReference>
<gene>
    <name evidence="10" type="ORF">ETEE_3719</name>
</gene>
<evidence type="ECO:0000256" key="4">
    <source>
        <dbReference type="ARBA" id="ARBA00022519"/>
    </source>
</evidence>
<evidence type="ECO:0000313" key="10">
    <source>
        <dbReference type="EMBL" id="AIJ10131.1"/>
    </source>
</evidence>
<dbReference type="PROSITE" id="PS50928">
    <property type="entry name" value="ABC_TM1"/>
    <property type="match status" value="2"/>
</dbReference>
<feature type="domain" description="ABC transmembrane type-1" evidence="9">
    <location>
        <begin position="52"/>
        <end position="258"/>
    </location>
</feature>
<feature type="transmembrane region" description="Helical" evidence="8">
    <location>
        <begin position="339"/>
        <end position="361"/>
    </location>
</feature>
<name>A0A076LQ82_9GAMM</name>
<reference evidence="10 11" key="1">
    <citation type="journal article" date="2012" name="PLoS ONE">
        <title>Edwardsiella comparative phylogenomics reveal the new intra/inter-species taxonomic relationships, virulence evolution and niche adaptation mechanisms.</title>
        <authorList>
            <person name="Yang M."/>
            <person name="Lv Y."/>
            <person name="Xiao J."/>
            <person name="Wu H."/>
            <person name="Zheng H."/>
            <person name="Liu Q."/>
            <person name="Zhang Y."/>
            <person name="Wang Q."/>
        </authorList>
    </citation>
    <scope>NUCLEOTIDE SEQUENCE [LARGE SCALE GENOMIC DNA]</scope>
    <source>
        <strain evidence="11">080813</strain>
    </source>
</reference>
<dbReference type="KEGG" id="ete:ETEE_3719"/>
<evidence type="ECO:0000256" key="6">
    <source>
        <dbReference type="ARBA" id="ARBA00022989"/>
    </source>
</evidence>
<dbReference type="CDD" id="cd06261">
    <property type="entry name" value="TM_PBP2"/>
    <property type="match status" value="1"/>
</dbReference>
<evidence type="ECO:0000256" key="7">
    <source>
        <dbReference type="ARBA" id="ARBA00023136"/>
    </source>
</evidence>
<proteinExistence type="predicted"/>
<dbReference type="InterPro" id="IPR000515">
    <property type="entry name" value="MetI-like"/>
</dbReference>
<keyword evidence="5 8" id="KW-0812">Transmembrane</keyword>
<keyword evidence="2" id="KW-0813">Transport</keyword>
<keyword evidence="6 8" id="KW-1133">Transmembrane helix</keyword>
<dbReference type="GO" id="GO:0005886">
    <property type="term" value="C:plasma membrane"/>
    <property type="evidence" value="ECO:0007669"/>
    <property type="project" value="UniProtKB-SubCell"/>
</dbReference>
<feature type="transmembrane region" description="Helical" evidence="8">
    <location>
        <begin position="283"/>
        <end position="310"/>
    </location>
</feature>
<keyword evidence="7 8" id="KW-0472">Membrane</keyword>
<feature type="transmembrane region" description="Helical" evidence="8">
    <location>
        <begin position="459"/>
        <end position="484"/>
    </location>
</feature>
<organism evidence="10 11">
    <name type="scientific">Edwardsiella anguillarum ET080813</name>
    <dbReference type="NCBI Taxonomy" id="667120"/>
    <lineage>
        <taxon>Bacteria</taxon>
        <taxon>Pseudomonadati</taxon>
        <taxon>Pseudomonadota</taxon>
        <taxon>Gammaproteobacteria</taxon>
        <taxon>Enterobacterales</taxon>
        <taxon>Hafniaceae</taxon>
        <taxon>Edwardsiella</taxon>
    </lineage>
</organism>